<reference evidence="2 3" key="1">
    <citation type="journal article" date="2019" name="Int. J. Syst. Evol. Microbiol.">
        <title>The Global Catalogue of Microorganisms (GCM) 10K type strain sequencing project: providing services to taxonomists for standard genome sequencing and annotation.</title>
        <authorList>
            <consortium name="The Broad Institute Genomics Platform"/>
            <consortium name="The Broad Institute Genome Sequencing Center for Infectious Disease"/>
            <person name="Wu L."/>
            <person name="Ma J."/>
        </authorList>
    </citation>
    <scope>NUCLEOTIDE SEQUENCE [LARGE SCALE GENOMIC DNA]</scope>
    <source>
        <strain evidence="2 3">JCM 14560</strain>
    </source>
</reference>
<proteinExistence type="predicted"/>
<dbReference type="Proteomes" id="UP001422759">
    <property type="component" value="Unassembled WGS sequence"/>
</dbReference>
<evidence type="ECO:0000313" key="2">
    <source>
        <dbReference type="EMBL" id="GAA2133651.1"/>
    </source>
</evidence>
<feature type="transmembrane region" description="Helical" evidence="1">
    <location>
        <begin position="105"/>
        <end position="125"/>
    </location>
</feature>
<accession>A0ABN2YWY7</accession>
<keyword evidence="1" id="KW-0472">Membrane</keyword>
<name>A0ABN2YWY7_9ACTN</name>
<keyword evidence="1" id="KW-0812">Transmembrane</keyword>
<keyword evidence="1" id="KW-1133">Transmembrane helix</keyword>
<protein>
    <submittedName>
        <fullName evidence="2">Uncharacterized protein</fullName>
    </submittedName>
</protein>
<comment type="caution">
    <text evidence="2">The sequence shown here is derived from an EMBL/GenBank/DDBJ whole genome shotgun (WGS) entry which is preliminary data.</text>
</comment>
<feature type="transmembrane region" description="Helical" evidence="1">
    <location>
        <begin position="202"/>
        <end position="221"/>
    </location>
</feature>
<gene>
    <name evidence="2" type="ORF">GCM10009760_10050</name>
</gene>
<evidence type="ECO:0000256" key="1">
    <source>
        <dbReference type="SAM" id="Phobius"/>
    </source>
</evidence>
<feature type="transmembrane region" description="Helical" evidence="1">
    <location>
        <begin position="20"/>
        <end position="37"/>
    </location>
</feature>
<sequence>MVQLLTSALLPGPATGSAVGAAQTAPWVLALLCVTLGRWAPARALVLVGLVARTGVAVAAQFHPTAAFTQHMDLLGLWAVLGVLVLVAPPDAVDVSTRGRSWAMACALAIALPMSGIAVLWLGTWPADYGNIVFTPYQQALLDASTAWPVFVLSFAFLQHLGRPDTDGLRAGGIALAVLPWTVMVAPPLYRSAPADAHDLLRNGGVVLAFLALATAVGVLLRNSRRIRLAAPAGPGASGPTA</sequence>
<feature type="transmembrane region" description="Helical" evidence="1">
    <location>
        <begin position="44"/>
        <end position="63"/>
    </location>
</feature>
<feature type="transmembrane region" description="Helical" evidence="1">
    <location>
        <begin position="137"/>
        <end position="157"/>
    </location>
</feature>
<dbReference type="EMBL" id="BAAANT010000004">
    <property type="protein sequence ID" value="GAA2133651.1"/>
    <property type="molecule type" value="Genomic_DNA"/>
</dbReference>
<keyword evidence="3" id="KW-1185">Reference proteome</keyword>
<evidence type="ECO:0000313" key="3">
    <source>
        <dbReference type="Proteomes" id="UP001422759"/>
    </source>
</evidence>
<organism evidence="2 3">
    <name type="scientific">Kitasatospora kazusensis</name>
    <dbReference type="NCBI Taxonomy" id="407974"/>
    <lineage>
        <taxon>Bacteria</taxon>
        <taxon>Bacillati</taxon>
        <taxon>Actinomycetota</taxon>
        <taxon>Actinomycetes</taxon>
        <taxon>Kitasatosporales</taxon>
        <taxon>Streptomycetaceae</taxon>
        <taxon>Kitasatospora</taxon>
    </lineage>
</organism>
<feature type="transmembrane region" description="Helical" evidence="1">
    <location>
        <begin position="169"/>
        <end position="190"/>
    </location>
</feature>
<feature type="transmembrane region" description="Helical" evidence="1">
    <location>
        <begin position="75"/>
        <end position="93"/>
    </location>
</feature>